<protein>
    <submittedName>
        <fullName evidence="1">Uncharacterized protein</fullName>
    </submittedName>
</protein>
<sequence length="137" mass="15857">MRLWIKFERVIRKAIYPEAANLVRQCIRRGHQVVFAWGAFDFVVKRLAAYLKTAMITNRLEVREKYATGKLVRPIVAGLEKARLIRAYAQACEHSLEDCIATSIHRRMGLQKSVIWRETSFFCLLASSPFQSRCGRP</sequence>
<gene>
    <name evidence="1" type="ORF">BCY86_04300</name>
</gene>
<name>A0A1L6MWQ9_9BACT</name>
<keyword evidence="2" id="KW-1185">Reference proteome</keyword>
<organism evidence="1 2">
    <name type="scientific">Pajaroellobacter abortibovis</name>
    <dbReference type="NCBI Taxonomy" id="1882918"/>
    <lineage>
        <taxon>Bacteria</taxon>
        <taxon>Pseudomonadati</taxon>
        <taxon>Myxococcota</taxon>
        <taxon>Polyangia</taxon>
        <taxon>Polyangiales</taxon>
        <taxon>Polyangiaceae</taxon>
    </lineage>
</organism>
<dbReference type="InterPro" id="IPR023214">
    <property type="entry name" value="HAD_sf"/>
</dbReference>
<evidence type="ECO:0000313" key="2">
    <source>
        <dbReference type="Proteomes" id="UP000185544"/>
    </source>
</evidence>
<dbReference type="InterPro" id="IPR036412">
    <property type="entry name" value="HAD-like_sf"/>
</dbReference>
<evidence type="ECO:0000313" key="1">
    <source>
        <dbReference type="EMBL" id="APR99990.1"/>
    </source>
</evidence>
<reference evidence="1 2" key="1">
    <citation type="submission" date="2016-08" db="EMBL/GenBank/DDBJ databases">
        <title>Identification and validation of antigenic proteins from Pajaroellobacter abortibovis using de-novo genome sequence assembly and reverse vaccinology.</title>
        <authorList>
            <person name="Welly B.T."/>
            <person name="Miller M.R."/>
            <person name="Stott J.L."/>
            <person name="Blanchard M.T."/>
            <person name="Islas-Trejo A.D."/>
            <person name="O'Rourke S.M."/>
            <person name="Young A.E."/>
            <person name="Medrano J.F."/>
            <person name="Van Eenennaam A.L."/>
        </authorList>
    </citation>
    <scope>NUCLEOTIDE SEQUENCE [LARGE SCALE GENOMIC DNA]</scope>
    <source>
        <strain evidence="1 2">BTF92-0548A/99-0131</strain>
    </source>
</reference>
<dbReference type="RefSeq" id="WP_075276657.1">
    <property type="nucleotide sequence ID" value="NZ_CP016908.1"/>
</dbReference>
<dbReference type="SUPFAM" id="SSF56784">
    <property type="entry name" value="HAD-like"/>
    <property type="match status" value="1"/>
</dbReference>
<proteinExistence type="predicted"/>
<dbReference type="OrthoDB" id="25607at2"/>
<dbReference type="AlphaFoldDB" id="A0A1L6MWQ9"/>
<dbReference type="STRING" id="1882918.BCY86_04300"/>
<dbReference type="EMBL" id="CP016908">
    <property type="protein sequence ID" value="APR99990.1"/>
    <property type="molecule type" value="Genomic_DNA"/>
</dbReference>
<dbReference type="Pfam" id="PF12710">
    <property type="entry name" value="HAD"/>
    <property type="match status" value="1"/>
</dbReference>
<accession>A0A1L6MWQ9</accession>
<dbReference type="Gene3D" id="3.40.50.1000">
    <property type="entry name" value="HAD superfamily/HAD-like"/>
    <property type="match status" value="1"/>
</dbReference>
<dbReference type="KEGG" id="pabo:BCY86_04300"/>
<dbReference type="Proteomes" id="UP000185544">
    <property type="component" value="Chromosome"/>
</dbReference>